<dbReference type="OrthoDB" id="1687502at2759"/>
<feature type="compositionally biased region" description="Polar residues" evidence="1">
    <location>
        <begin position="695"/>
        <end position="708"/>
    </location>
</feature>
<feature type="region of interest" description="Disordered" evidence="1">
    <location>
        <begin position="320"/>
        <end position="612"/>
    </location>
</feature>
<feature type="compositionally biased region" description="Polar residues" evidence="1">
    <location>
        <begin position="774"/>
        <end position="784"/>
    </location>
</feature>
<feature type="compositionally biased region" description="Basic and acidic residues" evidence="1">
    <location>
        <begin position="288"/>
        <end position="298"/>
    </location>
</feature>
<dbReference type="Proteomes" id="UP001153076">
    <property type="component" value="Unassembled WGS sequence"/>
</dbReference>
<accession>A0A9Q1GH78</accession>
<organism evidence="2 3">
    <name type="scientific">Carnegiea gigantea</name>
    <dbReference type="NCBI Taxonomy" id="171969"/>
    <lineage>
        <taxon>Eukaryota</taxon>
        <taxon>Viridiplantae</taxon>
        <taxon>Streptophyta</taxon>
        <taxon>Embryophyta</taxon>
        <taxon>Tracheophyta</taxon>
        <taxon>Spermatophyta</taxon>
        <taxon>Magnoliopsida</taxon>
        <taxon>eudicotyledons</taxon>
        <taxon>Gunneridae</taxon>
        <taxon>Pentapetalae</taxon>
        <taxon>Caryophyllales</taxon>
        <taxon>Cactineae</taxon>
        <taxon>Cactaceae</taxon>
        <taxon>Cactoideae</taxon>
        <taxon>Echinocereeae</taxon>
        <taxon>Carnegiea</taxon>
    </lineage>
</organism>
<proteinExistence type="predicted"/>
<name>A0A9Q1GH78_9CARY</name>
<gene>
    <name evidence="2" type="ORF">Cgig2_004560</name>
</gene>
<feature type="compositionally biased region" description="Basic and acidic residues" evidence="1">
    <location>
        <begin position="7"/>
        <end position="22"/>
    </location>
</feature>
<feature type="region of interest" description="Disordered" evidence="1">
    <location>
        <begin position="232"/>
        <end position="298"/>
    </location>
</feature>
<feature type="compositionally biased region" description="Low complexity" evidence="1">
    <location>
        <begin position="107"/>
        <end position="118"/>
    </location>
</feature>
<evidence type="ECO:0000313" key="2">
    <source>
        <dbReference type="EMBL" id="KAJ8420520.1"/>
    </source>
</evidence>
<feature type="region of interest" description="Disordered" evidence="1">
    <location>
        <begin position="1"/>
        <end position="120"/>
    </location>
</feature>
<evidence type="ECO:0000256" key="1">
    <source>
        <dbReference type="SAM" id="MobiDB-lite"/>
    </source>
</evidence>
<dbReference type="PANTHER" id="PTHR31008">
    <property type="entry name" value="COP1-INTERACTING PROTEIN-RELATED"/>
    <property type="match status" value="1"/>
</dbReference>
<dbReference type="PANTHER" id="PTHR31008:SF5">
    <property type="entry name" value="EXPRESSED PROTEIN"/>
    <property type="match status" value="1"/>
</dbReference>
<feature type="region of interest" description="Disordered" evidence="1">
    <location>
        <begin position="772"/>
        <end position="797"/>
    </location>
</feature>
<feature type="compositionally biased region" description="Basic and acidic residues" evidence="1">
    <location>
        <begin position="240"/>
        <end position="260"/>
    </location>
</feature>
<feature type="compositionally biased region" description="Polar residues" evidence="1">
    <location>
        <begin position="402"/>
        <end position="419"/>
    </location>
</feature>
<protein>
    <submittedName>
        <fullName evidence="2">Uncharacterized protein</fullName>
    </submittedName>
</protein>
<reference evidence="2" key="1">
    <citation type="submission" date="2022-04" db="EMBL/GenBank/DDBJ databases">
        <title>Carnegiea gigantea Genome sequencing and assembly v2.</title>
        <authorList>
            <person name="Copetti D."/>
            <person name="Sanderson M.J."/>
            <person name="Burquez A."/>
            <person name="Wojciechowski M.F."/>
        </authorList>
    </citation>
    <scope>NUCLEOTIDE SEQUENCE</scope>
    <source>
        <strain evidence="2">SGP5-SGP5p</strain>
        <tissue evidence="2">Aerial part</tissue>
    </source>
</reference>
<dbReference type="AlphaFoldDB" id="A0A9Q1GH78"/>
<feature type="compositionally biased region" description="Acidic residues" evidence="1">
    <location>
        <begin position="72"/>
        <end position="85"/>
    </location>
</feature>
<dbReference type="EMBL" id="JAKOGI010003376">
    <property type="protein sequence ID" value="KAJ8420520.1"/>
    <property type="molecule type" value="Genomic_DNA"/>
</dbReference>
<feature type="region of interest" description="Disordered" evidence="1">
    <location>
        <begin position="133"/>
        <end position="155"/>
    </location>
</feature>
<feature type="compositionally biased region" description="Basic and acidic residues" evidence="1">
    <location>
        <begin position="323"/>
        <end position="400"/>
    </location>
</feature>
<sequence length="908" mass="100110">MSSKLSEASRKIFTDVPVDRKKSPVPFISKDDYVKKTGGNIQVSGSSDLNKPVKYNASPAKAAEMERQSSSECEDSSFSSEDDQPSAERSRTFIRSATPRRSASPMRRIQIGRSGSRRTPALTIKSLTHFPARERVSSYRDTGNDNLEESEELNKETEVNVTRMSVQDAISLFESKQKDQIVDNQKKSLIDNCTNANKIVLRRWSAGMGEARNILAQHLPENIALEDNAKVVDEDASESNARRTNEDRAFENPESEKTLEVDMEPEANEKIASSRNDDDVPVSQAEETNEKLDSAEWSRQKEAELNQMLMKFTEYNQINLKNAKPDNRRKSSSLVERKSSSLVERRGGLYGHSKDRKDEKLRGENDVKEVVKLAEIKAKQKILDKPKAERSALKVSDVAKKNITSKIQNVNKTMPLVSNSKKESPKPVVTKKGPPKSSPLPATRKSWPSTPSPRATGALPAKIPSGTPPSRTTAPRQKPQSPASLSKPTPQSARSQLQQKDVKKPQVDSEKSLKKLDDSKSRVVPKSGRMPKPKPVVAPKEDAGSSPAKPVVRRKVTKKSSVVPLEAKAEDRKVSGIRPTGKPTSQKIDVSQPEETSNKPEEPMTDSPKNVGATISDTAHLVEGDPVLEAWNDHHVLEKEMEREKLRNDGENDISKEAPAQVDEIAERISESPGEVQPTVPPFISPAAWVESNEQEPSIPNGKSSAPSPASHDVEASSGVRVRHSLSQMLLEESSEPDVIEWGNAENPPTMVYQKDAPKGLKRLLKFARKNKGESNASLWSSPYASEGEDDGDEYKSVGKRNSDNLLKVALHSKNYAEGFLSDSEPLSARSNVSNSSARSSKATEAATCACLDIASNSPRTTASLSKMASESTTADAPRAITYFNPLRSNHRDMRKRLLKRCYVFNTS</sequence>
<feature type="compositionally biased region" description="Polar residues" evidence="1">
    <location>
        <begin position="468"/>
        <end position="499"/>
    </location>
</feature>
<feature type="region of interest" description="Disordered" evidence="1">
    <location>
        <begin position="687"/>
        <end position="757"/>
    </location>
</feature>
<comment type="caution">
    <text evidence="2">The sequence shown here is derived from an EMBL/GenBank/DDBJ whole genome shotgun (WGS) entry which is preliminary data.</text>
</comment>
<keyword evidence="3" id="KW-1185">Reference proteome</keyword>
<feature type="compositionally biased region" description="Basic and acidic residues" evidence="1">
    <location>
        <begin position="500"/>
        <end position="521"/>
    </location>
</feature>
<feature type="compositionally biased region" description="Polar residues" evidence="1">
    <location>
        <begin position="39"/>
        <end position="49"/>
    </location>
</feature>
<feature type="compositionally biased region" description="Polar residues" evidence="1">
    <location>
        <begin position="582"/>
        <end position="595"/>
    </location>
</feature>
<evidence type="ECO:0000313" key="3">
    <source>
        <dbReference type="Proteomes" id="UP001153076"/>
    </source>
</evidence>